<dbReference type="GO" id="GO:0005829">
    <property type="term" value="C:cytosol"/>
    <property type="evidence" value="ECO:0007669"/>
    <property type="project" value="TreeGrafter"/>
</dbReference>
<dbReference type="SFLD" id="SFLDG01135">
    <property type="entry name" value="C1.5.6:_HAD__Beta-PGM__Phospha"/>
    <property type="match status" value="1"/>
</dbReference>
<dbReference type="Gene3D" id="1.10.150.240">
    <property type="entry name" value="Putative phosphatase, domain 2"/>
    <property type="match status" value="1"/>
</dbReference>
<dbReference type="GO" id="GO:0006281">
    <property type="term" value="P:DNA repair"/>
    <property type="evidence" value="ECO:0007669"/>
    <property type="project" value="TreeGrafter"/>
</dbReference>
<dbReference type="PANTHER" id="PTHR43434:SF1">
    <property type="entry name" value="PHOSPHOGLYCOLATE PHOSPHATASE"/>
    <property type="match status" value="1"/>
</dbReference>
<dbReference type="InterPro" id="IPR041492">
    <property type="entry name" value="HAD_2"/>
</dbReference>
<dbReference type="InterPro" id="IPR036412">
    <property type="entry name" value="HAD-like_sf"/>
</dbReference>
<dbReference type="SFLD" id="SFLDG01129">
    <property type="entry name" value="C1.5:_HAD__Beta-PGM__Phosphata"/>
    <property type="match status" value="1"/>
</dbReference>
<dbReference type="SUPFAM" id="SSF56784">
    <property type="entry name" value="HAD-like"/>
    <property type="match status" value="1"/>
</dbReference>
<dbReference type="InterPro" id="IPR006439">
    <property type="entry name" value="HAD-SF_hydro_IA"/>
</dbReference>
<gene>
    <name evidence="1" type="ORF">METZ01_LOCUS12440</name>
</gene>
<name>A0A381NY74_9ZZZZ</name>
<dbReference type="SFLD" id="SFLDS00003">
    <property type="entry name" value="Haloacid_Dehalogenase"/>
    <property type="match status" value="1"/>
</dbReference>
<dbReference type="EMBL" id="UINC01000687">
    <property type="protein sequence ID" value="SUZ59586.1"/>
    <property type="molecule type" value="Genomic_DNA"/>
</dbReference>
<dbReference type="InterPro" id="IPR050155">
    <property type="entry name" value="HAD-like_hydrolase_sf"/>
</dbReference>
<dbReference type="GO" id="GO:0008967">
    <property type="term" value="F:phosphoglycolate phosphatase activity"/>
    <property type="evidence" value="ECO:0007669"/>
    <property type="project" value="TreeGrafter"/>
</dbReference>
<reference evidence="1" key="1">
    <citation type="submission" date="2018-05" db="EMBL/GenBank/DDBJ databases">
        <authorList>
            <person name="Lanie J.A."/>
            <person name="Ng W.-L."/>
            <person name="Kazmierczak K.M."/>
            <person name="Andrzejewski T.M."/>
            <person name="Davidsen T.M."/>
            <person name="Wayne K.J."/>
            <person name="Tettelin H."/>
            <person name="Glass J.I."/>
            <person name="Rusch D."/>
            <person name="Podicherti R."/>
            <person name="Tsui H.-C.T."/>
            <person name="Winkler M.E."/>
        </authorList>
    </citation>
    <scope>NUCLEOTIDE SEQUENCE</scope>
</reference>
<dbReference type="InterPro" id="IPR023214">
    <property type="entry name" value="HAD_sf"/>
</dbReference>
<dbReference type="Pfam" id="PF13419">
    <property type="entry name" value="HAD_2"/>
    <property type="match status" value="1"/>
</dbReference>
<dbReference type="NCBIfam" id="TIGR01549">
    <property type="entry name" value="HAD-SF-IA-v1"/>
    <property type="match status" value="1"/>
</dbReference>
<organism evidence="1">
    <name type="scientific">marine metagenome</name>
    <dbReference type="NCBI Taxonomy" id="408172"/>
    <lineage>
        <taxon>unclassified sequences</taxon>
        <taxon>metagenomes</taxon>
        <taxon>ecological metagenomes</taxon>
    </lineage>
</organism>
<sequence>MHFKAVCFDLDGTLLDSLADLANCTNKILLKRGFPQHPEEAYRYFLGDGAKMLMTRVLPEEARKETLIEECRQDFETAYRDCWDEQTVPYKDIPELLNALQKRQLQLTVLSNKPHEFTLLAVGHLLPDWKFEMILGQREGVAPKPDPAGMLDICQQLDIPADAFLYLGDTATDMKTAVSAGCFPVGVLWGFRTEEELRDNGALAIVKEPFDVLDLLKQGNQH</sequence>
<accession>A0A381NY74</accession>
<dbReference type="InterPro" id="IPR023198">
    <property type="entry name" value="PGP-like_dom2"/>
</dbReference>
<evidence type="ECO:0008006" key="2">
    <source>
        <dbReference type="Google" id="ProtNLM"/>
    </source>
</evidence>
<proteinExistence type="predicted"/>
<dbReference type="PANTHER" id="PTHR43434">
    <property type="entry name" value="PHOSPHOGLYCOLATE PHOSPHATASE"/>
    <property type="match status" value="1"/>
</dbReference>
<dbReference type="Gene3D" id="3.40.50.1000">
    <property type="entry name" value="HAD superfamily/HAD-like"/>
    <property type="match status" value="1"/>
</dbReference>
<evidence type="ECO:0000313" key="1">
    <source>
        <dbReference type="EMBL" id="SUZ59586.1"/>
    </source>
</evidence>
<protein>
    <recommendedName>
        <fullName evidence="2">Phosphoglycolate phosphatase</fullName>
    </recommendedName>
</protein>
<dbReference type="AlphaFoldDB" id="A0A381NY74"/>